<organism evidence="2 3">
    <name type="scientific">Rhodanobacter glycinis</name>
    <dbReference type="NCBI Taxonomy" id="582702"/>
    <lineage>
        <taxon>Bacteria</taxon>
        <taxon>Pseudomonadati</taxon>
        <taxon>Pseudomonadota</taxon>
        <taxon>Gammaproteobacteria</taxon>
        <taxon>Lysobacterales</taxon>
        <taxon>Rhodanobacteraceae</taxon>
        <taxon>Rhodanobacter</taxon>
    </lineage>
</organism>
<evidence type="ECO:0000313" key="3">
    <source>
        <dbReference type="Proteomes" id="UP000198725"/>
    </source>
</evidence>
<feature type="compositionally biased region" description="Basic and acidic residues" evidence="1">
    <location>
        <begin position="132"/>
        <end position="149"/>
    </location>
</feature>
<dbReference type="AlphaFoldDB" id="A0A1I4BMB3"/>
<dbReference type="RefSeq" id="WP_008208540.1">
    <property type="nucleotide sequence ID" value="NZ_FOSR01000005.1"/>
</dbReference>
<name>A0A1I4BMB3_9GAMM</name>
<dbReference type="PROSITE" id="PS51257">
    <property type="entry name" value="PROKAR_LIPOPROTEIN"/>
    <property type="match status" value="1"/>
</dbReference>
<evidence type="ECO:0000256" key="1">
    <source>
        <dbReference type="SAM" id="MobiDB-lite"/>
    </source>
</evidence>
<gene>
    <name evidence="2" type="ORF">SAMN05192579_105164</name>
</gene>
<sequence length="164" mass="17703">MKRLLRCIALVALAAGLAACGPPRKSVFPPTVTIQQMSVRPDGQWHLVLRIQNNSYTGMTFHSIDGTLQVADGIPVRLHADFKRDIPALSGDVTTLDILPTPAMAKALAAVAAKGSAGSLAYRISGSTNATPEREKETKEKPRDFDFHGNDWLSPVPGIPNTYR</sequence>
<reference evidence="3" key="1">
    <citation type="submission" date="2016-10" db="EMBL/GenBank/DDBJ databases">
        <authorList>
            <person name="Varghese N."/>
            <person name="Submissions S."/>
        </authorList>
    </citation>
    <scope>NUCLEOTIDE SEQUENCE [LARGE SCALE GENOMIC DNA]</scope>
    <source>
        <strain evidence="3">MO64</strain>
    </source>
</reference>
<dbReference type="EMBL" id="FOSR01000005">
    <property type="protein sequence ID" value="SFK69703.1"/>
    <property type="molecule type" value="Genomic_DNA"/>
</dbReference>
<proteinExistence type="predicted"/>
<keyword evidence="3" id="KW-1185">Reference proteome</keyword>
<protein>
    <recommendedName>
        <fullName evidence="4">Late embryogenesis abundant protein</fullName>
    </recommendedName>
</protein>
<dbReference type="Proteomes" id="UP000198725">
    <property type="component" value="Unassembled WGS sequence"/>
</dbReference>
<evidence type="ECO:0000313" key="2">
    <source>
        <dbReference type="EMBL" id="SFK69703.1"/>
    </source>
</evidence>
<evidence type="ECO:0008006" key="4">
    <source>
        <dbReference type="Google" id="ProtNLM"/>
    </source>
</evidence>
<accession>A0A1I4BMB3</accession>
<feature type="region of interest" description="Disordered" evidence="1">
    <location>
        <begin position="126"/>
        <end position="164"/>
    </location>
</feature>